<sequence length="333" mass="37878">MSDSKDRHLADLFEIELRRKADLDPGNYWELVWFLQLPLETRCSYMRILEAQIDQDTTRKYLSRQSCYYQRNWRAPTRSCLAVEEIQAPTKPWQSIGHRQRRKVARSRPPKTCREHLSPQPTRVKSSPNHPTFKPAVKANQYTVPARPTTPNELRDALSAIATLACDAVGYAPVTLNQFRSPKVPNTPPEPESGPEPVTEQVPEEAAQCEPFPEPYPENGSLWVKDTLMQEDLAYFVAVGHYLRAPEDGYTIQDAAGDLYVLEYVAHEFYSSLFHAFSVEGNGESKRISLLPPLATTVIDLVRGWSVVPKSWKESTKLLPNPRPRCVHCSCIC</sequence>
<evidence type="ECO:0000313" key="2">
    <source>
        <dbReference type="EMBL" id="CAE6419354.1"/>
    </source>
</evidence>
<dbReference type="AlphaFoldDB" id="A0A8H3AHZ6"/>
<feature type="region of interest" description="Disordered" evidence="1">
    <location>
        <begin position="94"/>
        <end position="135"/>
    </location>
</feature>
<evidence type="ECO:0000256" key="1">
    <source>
        <dbReference type="SAM" id="MobiDB-lite"/>
    </source>
</evidence>
<protein>
    <submittedName>
        <fullName evidence="2">Uncharacterized protein</fullName>
    </submittedName>
</protein>
<name>A0A8H3AHZ6_9AGAM</name>
<organism evidence="2 3">
    <name type="scientific">Rhizoctonia solani</name>
    <dbReference type="NCBI Taxonomy" id="456999"/>
    <lineage>
        <taxon>Eukaryota</taxon>
        <taxon>Fungi</taxon>
        <taxon>Dikarya</taxon>
        <taxon>Basidiomycota</taxon>
        <taxon>Agaricomycotina</taxon>
        <taxon>Agaricomycetes</taxon>
        <taxon>Cantharellales</taxon>
        <taxon>Ceratobasidiaceae</taxon>
        <taxon>Rhizoctonia</taxon>
    </lineage>
</organism>
<dbReference type="Proteomes" id="UP000663840">
    <property type="component" value="Unassembled WGS sequence"/>
</dbReference>
<feature type="compositionally biased region" description="Polar residues" evidence="1">
    <location>
        <begin position="119"/>
        <end position="130"/>
    </location>
</feature>
<feature type="compositionally biased region" description="Pro residues" evidence="1">
    <location>
        <begin position="185"/>
        <end position="194"/>
    </location>
</feature>
<proteinExistence type="predicted"/>
<feature type="region of interest" description="Disordered" evidence="1">
    <location>
        <begin position="179"/>
        <end position="213"/>
    </location>
</feature>
<gene>
    <name evidence="2" type="ORF">RDB_LOCUS52707</name>
</gene>
<dbReference type="EMBL" id="CAJMWR010001231">
    <property type="protein sequence ID" value="CAE6419354.1"/>
    <property type="molecule type" value="Genomic_DNA"/>
</dbReference>
<accession>A0A8H3AHZ6</accession>
<feature type="compositionally biased region" description="Basic residues" evidence="1">
    <location>
        <begin position="98"/>
        <end position="111"/>
    </location>
</feature>
<evidence type="ECO:0000313" key="3">
    <source>
        <dbReference type="Proteomes" id="UP000663840"/>
    </source>
</evidence>
<reference evidence="2" key="1">
    <citation type="submission" date="2021-01" db="EMBL/GenBank/DDBJ databases">
        <authorList>
            <person name="Kaushik A."/>
        </authorList>
    </citation>
    <scope>NUCLEOTIDE SEQUENCE</scope>
    <source>
        <strain evidence="2">AG1-1A</strain>
    </source>
</reference>
<comment type="caution">
    <text evidence="2">The sequence shown here is derived from an EMBL/GenBank/DDBJ whole genome shotgun (WGS) entry which is preliminary data.</text>
</comment>